<keyword evidence="3" id="KW-0997">Cell inner membrane</keyword>
<dbReference type="InterPro" id="IPR035952">
    <property type="entry name" value="Rhomboid-like_sf"/>
</dbReference>
<feature type="transmembrane region" description="Helical" evidence="7">
    <location>
        <begin position="16"/>
        <end position="35"/>
    </location>
</feature>
<evidence type="ECO:0000256" key="1">
    <source>
        <dbReference type="ARBA" id="ARBA00004141"/>
    </source>
</evidence>
<accession>A0A6I3KL50</accession>
<feature type="transmembrane region" description="Helical" evidence="7">
    <location>
        <begin position="121"/>
        <end position="141"/>
    </location>
</feature>
<feature type="transmembrane region" description="Helical" evidence="7">
    <location>
        <begin position="189"/>
        <end position="208"/>
    </location>
</feature>
<dbReference type="Gene3D" id="1.20.1540.10">
    <property type="entry name" value="Rhomboid-like"/>
    <property type="match status" value="1"/>
</dbReference>
<keyword evidence="10" id="KW-1185">Reference proteome</keyword>
<feature type="transmembrane region" description="Helical" evidence="7">
    <location>
        <begin position="148"/>
        <end position="169"/>
    </location>
</feature>
<dbReference type="InterPro" id="IPR022764">
    <property type="entry name" value="Peptidase_S54_rhomboid_dom"/>
</dbReference>
<sequence>MFPLGDDDSTRRSTPFVTYALIAINVVVFLLELQNGDEFIRQWSFVPARFAADPAGNLVTIFTAMFMHGSWMHLGGNMLYLWIFGDNVEDNFGHAKYLFFYLLAGIAATFAQYLIMPDANIPNLGASGAIAGVLGAYLLMFPQGRVNVLMRGGVVAVPAIIVLGLWFALQLFSSVGSIADTSGTEGGGVAFMAHVGGFVAGFLMAFLFRSGGGTNPRISA</sequence>
<dbReference type="PANTHER" id="PTHR43066">
    <property type="entry name" value="RHOMBOID-RELATED PROTEIN"/>
    <property type="match status" value="1"/>
</dbReference>
<dbReference type="Proteomes" id="UP000440694">
    <property type="component" value="Unassembled WGS sequence"/>
</dbReference>
<dbReference type="GO" id="GO:0004252">
    <property type="term" value="F:serine-type endopeptidase activity"/>
    <property type="evidence" value="ECO:0007669"/>
    <property type="project" value="InterPro"/>
</dbReference>
<evidence type="ECO:0000256" key="4">
    <source>
        <dbReference type="ARBA" id="ARBA00022692"/>
    </source>
</evidence>
<evidence type="ECO:0000256" key="3">
    <source>
        <dbReference type="ARBA" id="ARBA00022519"/>
    </source>
</evidence>
<evidence type="ECO:0000259" key="8">
    <source>
        <dbReference type="Pfam" id="PF01694"/>
    </source>
</evidence>
<evidence type="ECO:0000256" key="7">
    <source>
        <dbReference type="SAM" id="Phobius"/>
    </source>
</evidence>
<evidence type="ECO:0000256" key="6">
    <source>
        <dbReference type="ARBA" id="ARBA00023136"/>
    </source>
</evidence>
<dbReference type="PANTHER" id="PTHR43066:SF26">
    <property type="entry name" value="RHOMBOID PROTEASE GLPG"/>
    <property type="match status" value="1"/>
</dbReference>
<dbReference type="Pfam" id="PF01694">
    <property type="entry name" value="Rhomboid"/>
    <property type="match status" value="1"/>
</dbReference>
<feature type="transmembrane region" description="Helical" evidence="7">
    <location>
        <begin position="97"/>
        <end position="115"/>
    </location>
</feature>
<evidence type="ECO:0000313" key="9">
    <source>
        <dbReference type="EMBL" id="MTD94626.1"/>
    </source>
</evidence>
<evidence type="ECO:0000313" key="10">
    <source>
        <dbReference type="Proteomes" id="UP000440694"/>
    </source>
</evidence>
<reference evidence="9 10" key="1">
    <citation type="submission" date="2019-11" db="EMBL/GenBank/DDBJ databases">
        <title>Identification of a novel strain.</title>
        <authorList>
            <person name="Xu Q."/>
            <person name="Wang G."/>
        </authorList>
    </citation>
    <scope>NUCLEOTIDE SEQUENCE [LARGE SCALE GENOMIC DNA]</scope>
    <source>
        <strain evidence="10">xq</strain>
    </source>
</reference>
<dbReference type="AlphaFoldDB" id="A0A6I3KL50"/>
<comment type="subcellular location">
    <subcellularLocation>
        <location evidence="1">Membrane</location>
        <topology evidence="1">Multi-pass membrane protein</topology>
    </subcellularLocation>
</comment>
<keyword evidence="6 7" id="KW-0472">Membrane</keyword>
<dbReference type="GO" id="GO:0006508">
    <property type="term" value="P:proteolysis"/>
    <property type="evidence" value="ECO:0007669"/>
    <property type="project" value="UniProtKB-KW"/>
</dbReference>
<keyword evidence="2" id="KW-1003">Cell membrane</keyword>
<organism evidence="9 10">
    <name type="scientific">Hyphomicrobium album</name>
    <dbReference type="NCBI Taxonomy" id="2665159"/>
    <lineage>
        <taxon>Bacteria</taxon>
        <taxon>Pseudomonadati</taxon>
        <taxon>Pseudomonadota</taxon>
        <taxon>Alphaproteobacteria</taxon>
        <taxon>Hyphomicrobiales</taxon>
        <taxon>Hyphomicrobiaceae</taxon>
        <taxon>Hyphomicrobium</taxon>
    </lineage>
</organism>
<name>A0A6I3KL50_9HYPH</name>
<keyword evidence="4 7" id="KW-0812">Transmembrane</keyword>
<dbReference type="GO" id="GO:0016020">
    <property type="term" value="C:membrane"/>
    <property type="evidence" value="ECO:0007669"/>
    <property type="project" value="UniProtKB-SubCell"/>
</dbReference>
<dbReference type="EMBL" id="WMBQ01000001">
    <property type="protein sequence ID" value="MTD94626.1"/>
    <property type="molecule type" value="Genomic_DNA"/>
</dbReference>
<keyword evidence="9" id="KW-0378">Hydrolase</keyword>
<dbReference type="SUPFAM" id="SSF144091">
    <property type="entry name" value="Rhomboid-like"/>
    <property type="match status" value="1"/>
</dbReference>
<keyword evidence="9" id="KW-0645">Protease</keyword>
<proteinExistence type="predicted"/>
<feature type="transmembrane region" description="Helical" evidence="7">
    <location>
        <begin position="55"/>
        <end position="85"/>
    </location>
</feature>
<dbReference type="FunFam" id="1.20.1540.10:FF:000027">
    <property type="entry name" value="Rhomboid family intramembrane serine protease"/>
    <property type="match status" value="1"/>
</dbReference>
<gene>
    <name evidence="9" type="ORF">GIW81_09815</name>
</gene>
<protein>
    <submittedName>
        <fullName evidence="9">Rhomboid family intramembrane serine protease</fullName>
    </submittedName>
</protein>
<feature type="domain" description="Peptidase S54 rhomboid" evidence="8">
    <location>
        <begin position="56"/>
        <end position="209"/>
    </location>
</feature>
<comment type="caution">
    <text evidence="9">The sequence shown here is derived from an EMBL/GenBank/DDBJ whole genome shotgun (WGS) entry which is preliminary data.</text>
</comment>
<evidence type="ECO:0000256" key="5">
    <source>
        <dbReference type="ARBA" id="ARBA00022989"/>
    </source>
</evidence>
<evidence type="ECO:0000256" key="2">
    <source>
        <dbReference type="ARBA" id="ARBA00022475"/>
    </source>
</evidence>
<keyword evidence="5 7" id="KW-1133">Transmembrane helix</keyword>